<keyword evidence="2" id="KW-1185">Reference proteome</keyword>
<accession>A0ABV4DN62</accession>
<sequence length="155" mass="18283">MKLPEAFLEFEEALNQKEIYFDNTPRSFGFSHRQLKRQVSKKFIPHETIPFIKDKIIYSRIEVKDGLRNFIAPKFGIKDSWINHYTPMVTKLNELNIQDYCNWFIAESFRSPKPDLRLLDNGSIYVIEGNHRIALLDVLGYSGSISMDYFSLQRE</sequence>
<dbReference type="EMBL" id="JBCLUF010000003">
    <property type="protein sequence ID" value="MEY8661583.1"/>
    <property type="molecule type" value="Genomic_DNA"/>
</dbReference>
<comment type="caution">
    <text evidence="1">The sequence shown here is derived from an EMBL/GenBank/DDBJ whole genome shotgun (WGS) entry which is preliminary data.</text>
</comment>
<proteinExistence type="predicted"/>
<organism evidence="1 2">
    <name type="scientific">Ligilactobacillus faecis</name>
    <dbReference type="NCBI Taxonomy" id="762833"/>
    <lineage>
        <taxon>Bacteria</taxon>
        <taxon>Bacillati</taxon>
        <taxon>Bacillota</taxon>
        <taxon>Bacilli</taxon>
        <taxon>Lactobacillales</taxon>
        <taxon>Lactobacillaceae</taxon>
        <taxon>Ligilactobacillus</taxon>
    </lineage>
</organism>
<evidence type="ECO:0008006" key="3">
    <source>
        <dbReference type="Google" id="ProtNLM"/>
    </source>
</evidence>
<reference evidence="1 2" key="1">
    <citation type="submission" date="2024-03" db="EMBL/GenBank/DDBJ databases">
        <title>Mouse gut bacterial collection (mGBC) of GemPharmatech.</title>
        <authorList>
            <person name="He Y."/>
            <person name="Dong L."/>
            <person name="Wu D."/>
            <person name="Gao X."/>
            <person name="Lin Z."/>
        </authorList>
    </citation>
    <scope>NUCLEOTIDE SEQUENCE [LARGE SCALE GENOMIC DNA]</scope>
    <source>
        <strain evidence="1 2">15-30</strain>
    </source>
</reference>
<protein>
    <recommendedName>
        <fullName evidence="3">ParB/Sulfiredoxin domain-containing protein</fullName>
    </recommendedName>
</protein>
<name>A0ABV4DN62_9LACO</name>
<dbReference type="RefSeq" id="WP_369940484.1">
    <property type="nucleotide sequence ID" value="NZ_JBCLUF010000003.1"/>
</dbReference>
<evidence type="ECO:0000313" key="1">
    <source>
        <dbReference type="EMBL" id="MEY8661583.1"/>
    </source>
</evidence>
<gene>
    <name evidence="1" type="ORF">AALT52_01545</name>
</gene>
<dbReference type="Proteomes" id="UP001565236">
    <property type="component" value="Unassembled WGS sequence"/>
</dbReference>
<evidence type="ECO:0000313" key="2">
    <source>
        <dbReference type="Proteomes" id="UP001565236"/>
    </source>
</evidence>